<dbReference type="PANTHER" id="PTHR34210">
    <property type="entry name" value="OS01G0252900 PROTEIN"/>
    <property type="match status" value="1"/>
</dbReference>
<evidence type="ECO:0000256" key="1">
    <source>
        <dbReference type="PROSITE-ProRule" id="PRU00047"/>
    </source>
</evidence>
<feature type="region of interest" description="Disordered" evidence="2">
    <location>
        <begin position="566"/>
        <end position="613"/>
    </location>
</feature>
<keyword evidence="1" id="KW-0479">Metal-binding</keyword>
<dbReference type="GO" id="GO:0008270">
    <property type="term" value="F:zinc ion binding"/>
    <property type="evidence" value="ECO:0007669"/>
    <property type="project" value="UniProtKB-KW"/>
</dbReference>
<feature type="domain" description="CCHC-type" evidence="3">
    <location>
        <begin position="184"/>
        <end position="199"/>
    </location>
</feature>
<evidence type="ECO:0000259" key="3">
    <source>
        <dbReference type="PROSITE" id="PS50158"/>
    </source>
</evidence>
<sequence>MSSSWRPLRQQPHQRAYSLRNSDSIPIEAARRHVPSSPSLFHGFPVSARSSIALRQPSSPSRTPPSSLAVTADLLTVLVAPAVLIRWLLKMARHASPEIDDELFNEIYGKAYTGPVQSKVDTTTQKGDTNKRALSGSHSDEEDEPRDPNAVPTDFTSREAKVWEAKAKATERNWKKRKEEEMICKICGESGHFTQGCPSTLGASRKSAEFFERVPARDKNVRILFSEKVINQIEMDVGCKIKMDEKFLFVSGKDRLILAKGVDAVHKTIQDGKDRQRSPSSSNRNEIRSPHGSPKSTHLRRSESQRSHSSPRSASRFPSRSANQERPAEEHVRQDPHKISRGSPRARGKFKLYVFDYEVIFSVLLGQTDLLKGQPIMIKHQSTLQVWIYSLELLTCSSFPEAYPNDGGKGRQTHSKSPLRPDVGRDTFRSFDGRNHFTGLHEGSWDVERWRTDSLPEHKYDSHSYSQSLEDLEKEFKEEVIELSRIHAQEEDEENYKHRENPEILAYQLPCIRQLREDYMKKLADTRTEHLKQWQEFIQKQSQTRQTAYSQPSLVEYDQSSRNLQYAGSSLPMDSGSRHQYPADNYSASRPPEGYGEFQRQRREDFGNAYGRY</sequence>
<organism evidence="4 5">
    <name type="scientific">Zingiber officinale</name>
    <name type="common">Ginger</name>
    <name type="synonym">Amomum zingiber</name>
    <dbReference type="NCBI Taxonomy" id="94328"/>
    <lineage>
        <taxon>Eukaryota</taxon>
        <taxon>Viridiplantae</taxon>
        <taxon>Streptophyta</taxon>
        <taxon>Embryophyta</taxon>
        <taxon>Tracheophyta</taxon>
        <taxon>Spermatophyta</taxon>
        <taxon>Magnoliopsida</taxon>
        <taxon>Liliopsida</taxon>
        <taxon>Zingiberales</taxon>
        <taxon>Zingiberaceae</taxon>
        <taxon>Zingiber</taxon>
    </lineage>
</organism>
<dbReference type="AlphaFoldDB" id="A0A8J5FD20"/>
<dbReference type="PROSITE" id="PS50158">
    <property type="entry name" value="ZF_CCHC"/>
    <property type="match status" value="1"/>
</dbReference>
<evidence type="ECO:0000256" key="2">
    <source>
        <dbReference type="SAM" id="MobiDB-lite"/>
    </source>
</evidence>
<dbReference type="InterPro" id="IPR001878">
    <property type="entry name" value="Znf_CCHC"/>
</dbReference>
<feature type="region of interest" description="Disordered" evidence="2">
    <location>
        <begin position="1"/>
        <end position="22"/>
    </location>
</feature>
<feature type="compositionally biased region" description="Low complexity" evidence="2">
    <location>
        <begin position="307"/>
        <end position="321"/>
    </location>
</feature>
<keyword evidence="1" id="KW-0863">Zinc-finger</keyword>
<feature type="compositionally biased region" description="Polar residues" evidence="2">
    <location>
        <begin position="118"/>
        <end position="127"/>
    </location>
</feature>
<feature type="compositionally biased region" description="Basic and acidic residues" evidence="2">
    <location>
        <begin position="326"/>
        <end position="338"/>
    </location>
</feature>
<dbReference type="InterPro" id="IPR036875">
    <property type="entry name" value="Znf_CCHC_sf"/>
</dbReference>
<reference evidence="4 5" key="1">
    <citation type="submission" date="2020-08" db="EMBL/GenBank/DDBJ databases">
        <title>Plant Genome Project.</title>
        <authorList>
            <person name="Zhang R.-G."/>
        </authorList>
    </citation>
    <scope>NUCLEOTIDE SEQUENCE [LARGE SCALE GENOMIC DNA]</scope>
    <source>
        <tissue evidence="4">Rhizome</tissue>
    </source>
</reference>
<accession>A0A8J5FD20</accession>
<feature type="region of interest" description="Disordered" evidence="2">
    <location>
        <begin position="118"/>
        <end position="155"/>
    </location>
</feature>
<evidence type="ECO:0000313" key="5">
    <source>
        <dbReference type="Proteomes" id="UP000734854"/>
    </source>
</evidence>
<comment type="caution">
    <text evidence="4">The sequence shown here is derived from an EMBL/GenBank/DDBJ whole genome shotgun (WGS) entry which is preliminary data.</text>
</comment>
<name>A0A8J5FD20_ZINOF</name>
<feature type="compositionally biased region" description="Basic and acidic residues" evidence="2">
    <location>
        <begin position="268"/>
        <end position="277"/>
    </location>
</feature>
<dbReference type="EMBL" id="JACMSC010000016">
    <property type="protein sequence ID" value="KAG6481224.1"/>
    <property type="molecule type" value="Genomic_DNA"/>
</dbReference>
<dbReference type="Proteomes" id="UP000734854">
    <property type="component" value="Unassembled WGS sequence"/>
</dbReference>
<proteinExistence type="predicted"/>
<keyword evidence="1" id="KW-0862">Zinc</keyword>
<protein>
    <recommendedName>
        <fullName evidence="3">CCHC-type domain-containing protein</fullName>
    </recommendedName>
</protein>
<dbReference type="SUPFAM" id="SSF57756">
    <property type="entry name" value="Retrovirus zinc finger-like domains"/>
    <property type="match status" value="1"/>
</dbReference>
<keyword evidence="5" id="KW-1185">Reference proteome</keyword>
<feature type="region of interest" description="Disordered" evidence="2">
    <location>
        <begin position="268"/>
        <end position="343"/>
    </location>
</feature>
<evidence type="ECO:0000313" key="4">
    <source>
        <dbReference type="EMBL" id="KAG6481224.1"/>
    </source>
</evidence>
<feature type="region of interest" description="Disordered" evidence="2">
    <location>
        <begin position="403"/>
        <end position="426"/>
    </location>
</feature>
<gene>
    <name evidence="4" type="ORF">ZIOFF_057820</name>
</gene>
<dbReference type="PANTHER" id="PTHR34210:SF3">
    <property type="entry name" value="CCHC-TYPE DOMAIN-CONTAINING PROTEIN"/>
    <property type="match status" value="1"/>
</dbReference>
<dbReference type="GO" id="GO:0003676">
    <property type="term" value="F:nucleic acid binding"/>
    <property type="evidence" value="ECO:0007669"/>
    <property type="project" value="InterPro"/>
</dbReference>